<dbReference type="GO" id="GO:0006826">
    <property type="term" value="P:iron ion transport"/>
    <property type="evidence" value="ECO:0007669"/>
    <property type="project" value="InterPro"/>
</dbReference>
<dbReference type="InterPro" id="IPR007845">
    <property type="entry name" value="HemS/ChuX_dom"/>
</dbReference>
<dbReference type="CDD" id="cd16831">
    <property type="entry name" value="HemS-like_C"/>
    <property type="match status" value="1"/>
</dbReference>
<keyword evidence="3" id="KW-1185">Reference proteome</keyword>
<dbReference type="AlphaFoldDB" id="R7ZTW3"/>
<dbReference type="Gene3D" id="3.40.1570.10">
    <property type="entry name" value="HemS/ChuS/ChuX like domains"/>
    <property type="match status" value="2"/>
</dbReference>
<dbReference type="Pfam" id="PF05171">
    <property type="entry name" value="HemS"/>
    <property type="match status" value="2"/>
</dbReference>
<dbReference type="InterPro" id="IPR053733">
    <property type="entry name" value="Heme_Transport_Util_sf"/>
</dbReference>
<dbReference type="PATRIC" id="fig|1288963.3.peg.2081"/>
<accession>R7ZTW3</accession>
<evidence type="ECO:0000259" key="1">
    <source>
        <dbReference type="Pfam" id="PF05171"/>
    </source>
</evidence>
<protein>
    <submittedName>
        <fullName evidence="2">Hemin transport protein HmuS</fullName>
    </submittedName>
</protein>
<comment type="caution">
    <text evidence="2">The sequence shown here is derived from an EMBL/GenBank/DDBJ whole genome shotgun (WGS) entry which is preliminary data.</text>
</comment>
<gene>
    <name evidence="2" type="ORF">ADIS_2090</name>
</gene>
<dbReference type="CDD" id="cd16830">
    <property type="entry name" value="HemS-like_N"/>
    <property type="match status" value="1"/>
</dbReference>
<evidence type="ECO:0000313" key="3">
    <source>
        <dbReference type="Proteomes" id="UP000013909"/>
    </source>
</evidence>
<dbReference type="Proteomes" id="UP000013909">
    <property type="component" value="Unassembled WGS sequence"/>
</dbReference>
<feature type="domain" description="Haemin-degrading HemS/ChuX" evidence="1">
    <location>
        <begin position="37"/>
        <end position="167"/>
    </location>
</feature>
<dbReference type="OrthoDB" id="316630at2"/>
<sequence>METTLHETTANALKDAWASLRATQPTLRIRDAAKALNVSELELLSTTLGKDTIRLKEDWSAILSACKTLGKVMSLTRNEGCVLEHKGSFQKISIHGRAPHQIATVIGPIEQRVFFSKWKYGFAVVNETPRGPLKSLQFFDQAGDAILKIYLQEKSNLDAYALLVDSFKMEDQNQPVLVNPFPPENYAGSVDHLALTEAWETMKDTHDFFGMLQTFNIHRLDAIKWIGKKWAYPVNRLVIRTVLESASAEQIPIMIFVGNKGNIQIHQGKVRTIRQMGNWLNVLDPEFNMHLDESQIDAAWVVHKNTADGLVSSIELFDKNKDLIAQFFGLRKPGLAQSARWKELVDSL</sequence>
<dbReference type="EMBL" id="AQHR01000056">
    <property type="protein sequence ID" value="EON77439.1"/>
    <property type="molecule type" value="Genomic_DNA"/>
</dbReference>
<reference evidence="2 3" key="1">
    <citation type="submission" date="2013-02" db="EMBL/GenBank/DDBJ databases">
        <title>A novel strain isolated from Lonar lake, Maharashtra, India.</title>
        <authorList>
            <person name="Singh A."/>
        </authorList>
    </citation>
    <scope>NUCLEOTIDE SEQUENCE [LARGE SCALE GENOMIC DNA]</scope>
    <source>
        <strain evidence="2 3">AK24</strain>
    </source>
</reference>
<name>R7ZTW3_9BACT</name>
<dbReference type="RefSeq" id="WP_010854228.1">
    <property type="nucleotide sequence ID" value="NZ_AQHR01000056.1"/>
</dbReference>
<evidence type="ECO:0000313" key="2">
    <source>
        <dbReference type="EMBL" id="EON77439.1"/>
    </source>
</evidence>
<dbReference type="SUPFAM" id="SSF144064">
    <property type="entry name" value="Heme iron utilization protein-like"/>
    <property type="match status" value="1"/>
</dbReference>
<feature type="domain" description="Haemin-degrading HemS/ChuX" evidence="1">
    <location>
        <begin position="216"/>
        <end position="348"/>
    </location>
</feature>
<dbReference type="STRING" id="1232681.ADIS_2090"/>
<proteinExistence type="predicted"/>
<organism evidence="2 3">
    <name type="scientific">Lunatimonas lonarensis</name>
    <dbReference type="NCBI Taxonomy" id="1232681"/>
    <lineage>
        <taxon>Bacteria</taxon>
        <taxon>Pseudomonadati</taxon>
        <taxon>Bacteroidota</taxon>
        <taxon>Cytophagia</taxon>
        <taxon>Cytophagales</taxon>
        <taxon>Cyclobacteriaceae</taxon>
    </lineage>
</organism>